<feature type="domain" description="DNA methylase adenine-specific" evidence="5">
    <location>
        <begin position="7"/>
        <end position="238"/>
    </location>
</feature>
<dbReference type="PRINTS" id="PR00507">
    <property type="entry name" value="N12N6MTFRASE"/>
</dbReference>
<organism evidence="6">
    <name type="scientific">Staphylothermus marinus</name>
    <dbReference type="NCBI Taxonomy" id="2280"/>
    <lineage>
        <taxon>Archaea</taxon>
        <taxon>Thermoproteota</taxon>
        <taxon>Thermoprotei</taxon>
        <taxon>Desulfurococcales</taxon>
        <taxon>Desulfurococcaceae</taxon>
        <taxon>Staphylothermus</taxon>
    </lineage>
</organism>
<dbReference type="GO" id="GO:0032259">
    <property type="term" value="P:methylation"/>
    <property type="evidence" value="ECO:0007669"/>
    <property type="project" value="UniProtKB-KW"/>
</dbReference>
<dbReference type="PANTHER" id="PTHR33841">
    <property type="entry name" value="DNA METHYLTRANSFERASE YEEA-RELATED"/>
    <property type="match status" value="1"/>
</dbReference>
<dbReference type="InterPro" id="IPR003356">
    <property type="entry name" value="DNA_methylase_A-5"/>
</dbReference>
<dbReference type="Pfam" id="PF02384">
    <property type="entry name" value="N6_Mtase"/>
    <property type="match status" value="1"/>
</dbReference>
<dbReference type="EMBL" id="DTBE01000100">
    <property type="protein sequence ID" value="HGQ59799.1"/>
    <property type="molecule type" value="Genomic_DNA"/>
</dbReference>
<proteinExistence type="predicted"/>
<keyword evidence="2 6" id="KW-0808">Transferase</keyword>
<evidence type="ECO:0000256" key="4">
    <source>
        <dbReference type="ARBA" id="ARBA00023125"/>
    </source>
</evidence>
<keyword evidence="3" id="KW-0680">Restriction system</keyword>
<dbReference type="InterPro" id="IPR029063">
    <property type="entry name" value="SAM-dependent_MTases_sf"/>
</dbReference>
<keyword evidence="4" id="KW-0238">DNA-binding</keyword>
<dbReference type="InterPro" id="IPR002052">
    <property type="entry name" value="DNA_methylase_N6_adenine_CS"/>
</dbReference>
<dbReference type="GO" id="GO:0003677">
    <property type="term" value="F:DNA binding"/>
    <property type="evidence" value="ECO:0007669"/>
    <property type="project" value="UniProtKB-KW"/>
</dbReference>
<dbReference type="InterPro" id="IPR044946">
    <property type="entry name" value="Restrct_endonuc_typeI_TRD_sf"/>
</dbReference>
<dbReference type="Gene3D" id="3.90.220.20">
    <property type="entry name" value="DNA methylase specificity domains"/>
    <property type="match status" value="1"/>
</dbReference>
<name>A0A7J3KH33_STAMA</name>
<dbReference type="CDD" id="cd02440">
    <property type="entry name" value="AdoMet_MTases"/>
    <property type="match status" value="1"/>
</dbReference>
<accession>A0A7J3KH33</accession>
<sequence>MGQKENYFAKKEKVYGQFFTPPLVADFIVRFALMFLDGRERAIDPACGDGVFLAKLINAGFREVWGVDIDPHVLDLIPINVRERAKILIMDALSRGGLLESGLPENYFDLVVGNPPFSSKYGRVSDTRLLLYELGRGRSSQAIEVLFLERFIQLARKDGVIGIILPEGIFASKSLVDVRKFILKYRVLAVVSLPRGVFRGTLSTSSKTHILFLKKTPNNGENVLMIETNSLVELEGNIEDLLKRGISVKPQIENLTPRFYTSVDAGIGFKTGLEVKTLDELVEEIKTGATEYGVKRVFSEKGLRFISAKIVTPLGLDFSRDERFVEPGSHMDKPRAHVKPGDILFVRVGVGCSGRACVVVDDNDLGIADDWIYIIRLKDKEYLPYYVAIYMQSKLGRMQIERMKRGVGTVNIPKTELLKLKIPIPPTDVLKEIKNKYVEMVVKLRKGEKKEAEKIFSDLLNLVEKITVNT</sequence>
<protein>
    <submittedName>
        <fullName evidence="6">Methyltransferase domain-containing protein</fullName>
    </submittedName>
</protein>
<dbReference type="PROSITE" id="PS00092">
    <property type="entry name" value="N6_MTASE"/>
    <property type="match status" value="1"/>
</dbReference>
<dbReference type="GO" id="GO:0008170">
    <property type="term" value="F:N-methyltransferase activity"/>
    <property type="evidence" value="ECO:0007669"/>
    <property type="project" value="InterPro"/>
</dbReference>
<comment type="caution">
    <text evidence="6">The sequence shown here is derived from an EMBL/GenBank/DDBJ whole genome shotgun (WGS) entry which is preliminary data.</text>
</comment>
<evidence type="ECO:0000256" key="2">
    <source>
        <dbReference type="ARBA" id="ARBA00022679"/>
    </source>
</evidence>
<evidence type="ECO:0000256" key="3">
    <source>
        <dbReference type="ARBA" id="ARBA00022747"/>
    </source>
</evidence>
<dbReference type="AlphaFoldDB" id="A0A7J3KH33"/>
<dbReference type="PANTHER" id="PTHR33841:SF4">
    <property type="entry name" value="RESTRICTION MODIFICATION SYSTEM DNA SPECIFICITY DOMAIN"/>
    <property type="match status" value="1"/>
</dbReference>
<dbReference type="GO" id="GO:0009007">
    <property type="term" value="F:site-specific DNA-methyltransferase (adenine-specific) activity"/>
    <property type="evidence" value="ECO:0007669"/>
    <property type="project" value="UniProtKB-EC"/>
</dbReference>
<dbReference type="Gene3D" id="3.40.50.150">
    <property type="entry name" value="Vaccinia Virus protein VP39"/>
    <property type="match status" value="1"/>
</dbReference>
<evidence type="ECO:0000313" key="6">
    <source>
        <dbReference type="EMBL" id="HGQ59799.1"/>
    </source>
</evidence>
<dbReference type="SUPFAM" id="SSF53335">
    <property type="entry name" value="S-adenosyl-L-methionine-dependent methyltransferases"/>
    <property type="match status" value="1"/>
</dbReference>
<dbReference type="InterPro" id="IPR050953">
    <property type="entry name" value="N4_N6_ade-DNA_methylase"/>
</dbReference>
<dbReference type="SUPFAM" id="SSF116734">
    <property type="entry name" value="DNA methylase specificity domain"/>
    <property type="match status" value="1"/>
</dbReference>
<gene>
    <name evidence="6" type="ORF">ENU09_03705</name>
</gene>
<evidence type="ECO:0000256" key="1">
    <source>
        <dbReference type="ARBA" id="ARBA00022603"/>
    </source>
</evidence>
<dbReference type="GO" id="GO:0009307">
    <property type="term" value="P:DNA restriction-modification system"/>
    <property type="evidence" value="ECO:0007669"/>
    <property type="project" value="UniProtKB-KW"/>
</dbReference>
<reference evidence="6" key="1">
    <citation type="journal article" date="2020" name="mSystems">
        <title>Genome- and Community-Level Interaction Insights into Carbon Utilization and Element Cycling Functions of Hydrothermarchaeota in Hydrothermal Sediment.</title>
        <authorList>
            <person name="Zhou Z."/>
            <person name="Liu Y."/>
            <person name="Xu W."/>
            <person name="Pan J."/>
            <person name="Luo Z.H."/>
            <person name="Li M."/>
        </authorList>
    </citation>
    <scope>NUCLEOTIDE SEQUENCE [LARGE SCALE GENOMIC DNA]</scope>
    <source>
        <strain evidence="6">SpSt-638</strain>
    </source>
</reference>
<evidence type="ECO:0000259" key="5">
    <source>
        <dbReference type="Pfam" id="PF02384"/>
    </source>
</evidence>
<keyword evidence="1 6" id="KW-0489">Methyltransferase</keyword>